<dbReference type="STRING" id="461836.A0A0L0DUF9"/>
<evidence type="ECO:0000256" key="4">
    <source>
        <dbReference type="ARBA" id="ARBA00023004"/>
    </source>
</evidence>
<dbReference type="InterPro" id="IPR002401">
    <property type="entry name" value="Cyt_P450_E_grp-I"/>
</dbReference>
<dbReference type="PRINTS" id="PR00385">
    <property type="entry name" value="P450"/>
</dbReference>
<dbReference type="GeneID" id="25569352"/>
<dbReference type="GO" id="GO:0020037">
    <property type="term" value="F:heme binding"/>
    <property type="evidence" value="ECO:0007669"/>
    <property type="project" value="InterPro"/>
</dbReference>
<keyword evidence="6" id="KW-0503">Monooxygenase</keyword>
<feature type="binding site" description="axial binding residue" evidence="5">
    <location>
        <position position="431"/>
    </location>
    <ligand>
        <name>heme</name>
        <dbReference type="ChEBI" id="CHEBI:30413"/>
    </ligand>
    <ligandPart>
        <name>Fe</name>
        <dbReference type="ChEBI" id="CHEBI:18248"/>
    </ligandPart>
</feature>
<dbReference type="eggNOG" id="KOG0157">
    <property type="taxonomic scope" value="Eukaryota"/>
</dbReference>
<dbReference type="OrthoDB" id="1470350at2759"/>
<dbReference type="SUPFAM" id="SSF48264">
    <property type="entry name" value="Cytochrome P450"/>
    <property type="match status" value="1"/>
</dbReference>
<proteinExistence type="inferred from homology"/>
<evidence type="ECO:0000256" key="1">
    <source>
        <dbReference type="ARBA" id="ARBA00010617"/>
    </source>
</evidence>
<evidence type="ECO:0000256" key="3">
    <source>
        <dbReference type="ARBA" id="ARBA00023002"/>
    </source>
</evidence>
<dbReference type="GO" id="GO:0004497">
    <property type="term" value="F:monooxygenase activity"/>
    <property type="evidence" value="ECO:0007669"/>
    <property type="project" value="UniProtKB-KW"/>
</dbReference>
<organism evidence="7 8">
    <name type="scientific">Thecamonas trahens ATCC 50062</name>
    <dbReference type="NCBI Taxonomy" id="461836"/>
    <lineage>
        <taxon>Eukaryota</taxon>
        <taxon>Apusozoa</taxon>
        <taxon>Apusomonadida</taxon>
        <taxon>Apusomonadidae</taxon>
        <taxon>Thecamonas</taxon>
    </lineage>
</organism>
<evidence type="ECO:0000256" key="5">
    <source>
        <dbReference type="PIRSR" id="PIRSR602401-1"/>
    </source>
</evidence>
<name>A0A0L0DUF9_THETB</name>
<dbReference type="RefSeq" id="XP_013752729.1">
    <property type="nucleotide sequence ID" value="XM_013897275.1"/>
</dbReference>
<evidence type="ECO:0000313" key="8">
    <source>
        <dbReference type="Proteomes" id="UP000054408"/>
    </source>
</evidence>
<dbReference type="InterPro" id="IPR017972">
    <property type="entry name" value="Cyt_P450_CS"/>
</dbReference>
<keyword evidence="8" id="KW-1185">Reference proteome</keyword>
<evidence type="ECO:0000256" key="2">
    <source>
        <dbReference type="ARBA" id="ARBA00022723"/>
    </source>
</evidence>
<keyword evidence="4 5" id="KW-0408">Iron</keyword>
<dbReference type="GO" id="GO:0016705">
    <property type="term" value="F:oxidoreductase activity, acting on paired donors, with incorporation or reduction of molecular oxygen"/>
    <property type="evidence" value="ECO:0007669"/>
    <property type="project" value="InterPro"/>
</dbReference>
<comment type="similarity">
    <text evidence="1 6">Belongs to the cytochrome P450 family.</text>
</comment>
<dbReference type="GO" id="GO:0006629">
    <property type="term" value="P:lipid metabolic process"/>
    <property type="evidence" value="ECO:0007669"/>
    <property type="project" value="UniProtKB-ARBA"/>
</dbReference>
<dbReference type="Gene3D" id="1.10.630.10">
    <property type="entry name" value="Cytochrome P450"/>
    <property type="match status" value="1"/>
</dbReference>
<evidence type="ECO:0000256" key="6">
    <source>
        <dbReference type="RuleBase" id="RU000461"/>
    </source>
</evidence>
<dbReference type="AlphaFoldDB" id="A0A0L0DUF9"/>
<dbReference type="PRINTS" id="PR00463">
    <property type="entry name" value="EP450I"/>
</dbReference>
<gene>
    <name evidence="7" type="ORF">AMSG_11376</name>
</gene>
<dbReference type="InterPro" id="IPR001128">
    <property type="entry name" value="Cyt_P450"/>
</dbReference>
<evidence type="ECO:0000313" key="7">
    <source>
        <dbReference type="EMBL" id="KNC55910.1"/>
    </source>
</evidence>
<reference evidence="7 8" key="1">
    <citation type="submission" date="2010-05" db="EMBL/GenBank/DDBJ databases">
        <title>The Genome Sequence of Thecamonas trahens ATCC 50062.</title>
        <authorList>
            <consortium name="The Broad Institute Genome Sequencing Platform"/>
            <person name="Russ C."/>
            <person name="Cuomo C."/>
            <person name="Shea T."/>
            <person name="Young S.K."/>
            <person name="Zeng Q."/>
            <person name="Koehrsen M."/>
            <person name="Haas B."/>
            <person name="Borodovsky M."/>
            <person name="Guigo R."/>
            <person name="Alvarado L."/>
            <person name="Berlin A."/>
            <person name="Bochicchio J."/>
            <person name="Borenstein D."/>
            <person name="Chapman S."/>
            <person name="Chen Z."/>
            <person name="Freedman E."/>
            <person name="Gellesch M."/>
            <person name="Goldberg J."/>
            <person name="Griggs A."/>
            <person name="Gujja S."/>
            <person name="Heilman E."/>
            <person name="Heiman D."/>
            <person name="Hepburn T."/>
            <person name="Howarth C."/>
            <person name="Jen D."/>
            <person name="Larson L."/>
            <person name="Mehta T."/>
            <person name="Park D."/>
            <person name="Pearson M."/>
            <person name="Roberts A."/>
            <person name="Saif S."/>
            <person name="Shenoy N."/>
            <person name="Sisk P."/>
            <person name="Stolte C."/>
            <person name="Sykes S."/>
            <person name="Thomson T."/>
            <person name="Walk T."/>
            <person name="White J."/>
            <person name="Yandava C."/>
            <person name="Burger G."/>
            <person name="Gray M.W."/>
            <person name="Holland P.W.H."/>
            <person name="King N."/>
            <person name="Lang F.B.F."/>
            <person name="Roger A.J."/>
            <person name="Ruiz-Trillo I."/>
            <person name="Lander E."/>
            <person name="Nusbaum C."/>
        </authorList>
    </citation>
    <scope>NUCLEOTIDE SEQUENCE [LARGE SCALE GENOMIC DNA]</scope>
    <source>
        <strain evidence="7 8">ATCC 50062</strain>
    </source>
</reference>
<dbReference type="GO" id="GO:0005506">
    <property type="term" value="F:iron ion binding"/>
    <property type="evidence" value="ECO:0007669"/>
    <property type="project" value="InterPro"/>
</dbReference>
<dbReference type="OMA" id="EMIPGPT"/>
<keyword evidence="5 6" id="KW-0349">Heme</keyword>
<sequence length="440" mass="48958">MRARWLPNVPHPLGWTPILGNTTTIRANFHRWPEFINEVSQAMGYQAWALSMLNAPEIVFMPCDEAVVKHVLKDNFENYSKPKRNKEALFPLLGRGIFNVDGKLWEHQRKTSLHMFTRRQMRDHMTRVLAGKAKVFREHLAAAAAEGKTIDIQGAYFAYTLDSFVEIAFGVEMDSITQAAPFGAAFDKVQSALNQRFYDPLWRIKSRLNLGTEADVTTYLPAIHSFTSSIISRRVAEMRAERDRGESCQRADLLSLYIDAALRAGEDVTEDELYDVTINFILAGRDTTACALAWTTWEVANHPEVLAALRAEADAAAPRADGGLLAHGSSPEALYETVQGMDYAQAVVSEVLRLHPSVPVDSKQSLGPDVWPDGTVIPHAGVTVGYSPYVFGRSTLLWGADADRFSPGRWADEGKISYYKFLTFNAGKRLCLGLNLASTT</sequence>
<dbReference type="PROSITE" id="PS00086">
    <property type="entry name" value="CYTOCHROME_P450"/>
    <property type="match status" value="1"/>
</dbReference>
<dbReference type="Proteomes" id="UP000054408">
    <property type="component" value="Unassembled WGS sequence"/>
</dbReference>
<keyword evidence="2 5" id="KW-0479">Metal-binding</keyword>
<keyword evidence="3 6" id="KW-0560">Oxidoreductase</keyword>
<comment type="cofactor">
    <cofactor evidence="5">
        <name>heme</name>
        <dbReference type="ChEBI" id="CHEBI:30413"/>
    </cofactor>
</comment>
<dbReference type="InterPro" id="IPR036396">
    <property type="entry name" value="Cyt_P450_sf"/>
</dbReference>
<accession>A0A0L0DUF9</accession>
<dbReference type="EMBL" id="GL349509">
    <property type="protein sequence ID" value="KNC55910.1"/>
    <property type="molecule type" value="Genomic_DNA"/>
</dbReference>
<protein>
    <submittedName>
        <fullName evidence="7">Cytochrome P450 CYP704B12v2</fullName>
    </submittedName>
</protein>
<dbReference type="Pfam" id="PF00067">
    <property type="entry name" value="p450"/>
    <property type="match status" value="1"/>
</dbReference>
<dbReference type="PANTHER" id="PTHR24296">
    <property type="entry name" value="CYTOCHROME P450"/>
    <property type="match status" value="1"/>
</dbReference>